<reference evidence="6" key="1">
    <citation type="journal article" date="2018" name="Front. Microbiol.">
        <title>Genome-Based Analysis Reveals the Taxonomy and Diversity of the Family Idiomarinaceae.</title>
        <authorList>
            <person name="Liu Y."/>
            <person name="Lai Q."/>
            <person name="Shao Z."/>
        </authorList>
    </citation>
    <scope>NUCLEOTIDE SEQUENCE [LARGE SCALE GENOMIC DNA]</scope>
    <source>
        <strain evidence="6">SW15</strain>
    </source>
</reference>
<dbReference type="GO" id="GO:0005829">
    <property type="term" value="C:cytosol"/>
    <property type="evidence" value="ECO:0007669"/>
    <property type="project" value="TreeGrafter"/>
</dbReference>
<dbReference type="AlphaFoldDB" id="A0A432XPG5"/>
<evidence type="ECO:0000256" key="1">
    <source>
        <dbReference type="ARBA" id="ARBA00004255"/>
    </source>
</evidence>
<dbReference type="PANTHER" id="PTHR12704:SF2">
    <property type="entry name" value="GOLGI PHOSPHOPROTEIN 3 HOMOLOG SAURON"/>
    <property type="match status" value="1"/>
</dbReference>
<dbReference type="InterPro" id="IPR038261">
    <property type="entry name" value="GPP34-like_sf"/>
</dbReference>
<evidence type="ECO:0000313" key="6">
    <source>
        <dbReference type="Proteomes" id="UP000286678"/>
    </source>
</evidence>
<dbReference type="GO" id="GO:0007030">
    <property type="term" value="P:Golgi organization"/>
    <property type="evidence" value="ECO:0007669"/>
    <property type="project" value="TreeGrafter"/>
</dbReference>
<evidence type="ECO:0008006" key="7">
    <source>
        <dbReference type="Google" id="ProtNLM"/>
    </source>
</evidence>
<comment type="caution">
    <text evidence="5">The sequence shown here is derived from an EMBL/GenBank/DDBJ whole genome shotgun (WGS) entry which is preliminary data.</text>
</comment>
<proteinExistence type="predicted"/>
<dbReference type="GO" id="GO:0012505">
    <property type="term" value="C:endomembrane system"/>
    <property type="evidence" value="ECO:0007669"/>
    <property type="project" value="UniProtKB-ARBA"/>
</dbReference>
<dbReference type="OrthoDB" id="6237461at2"/>
<dbReference type="GO" id="GO:0043001">
    <property type="term" value="P:Golgi to plasma membrane protein transport"/>
    <property type="evidence" value="ECO:0007669"/>
    <property type="project" value="TreeGrafter"/>
</dbReference>
<protein>
    <recommendedName>
        <fullName evidence="7">GPP34 family phosphoprotein</fullName>
    </recommendedName>
</protein>
<evidence type="ECO:0000256" key="4">
    <source>
        <dbReference type="ARBA" id="ARBA00023136"/>
    </source>
</evidence>
<name>A0A432XPG5_9GAMM</name>
<accession>A0A432XPG5</accession>
<dbReference type="PANTHER" id="PTHR12704">
    <property type="entry name" value="TRANS-GOLGI PROTEIN GMX33"/>
    <property type="match status" value="1"/>
</dbReference>
<evidence type="ECO:0000256" key="2">
    <source>
        <dbReference type="ARBA" id="ARBA00023034"/>
    </source>
</evidence>
<dbReference type="GO" id="GO:0048194">
    <property type="term" value="P:Golgi vesicle budding"/>
    <property type="evidence" value="ECO:0007669"/>
    <property type="project" value="TreeGrafter"/>
</dbReference>
<dbReference type="Proteomes" id="UP000286678">
    <property type="component" value="Unassembled WGS sequence"/>
</dbReference>
<keyword evidence="4" id="KW-0472">Membrane</keyword>
<keyword evidence="6" id="KW-1185">Reference proteome</keyword>
<organism evidence="5 6">
    <name type="scientific">Pseudidiomarina aquimaris</name>
    <dbReference type="NCBI Taxonomy" id="641841"/>
    <lineage>
        <taxon>Bacteria</taxon>
        <taxon>Pseudomonadati</taxon>
        <taxon>Pseudomonadota</taxon>
        <taxon>Gammaproteobacteria</taxon>
        <taxon>Alteromonadales</taxon>
        <taxon>Idiomarinaceae</taxon>
        <taxon>Pseudidiomarina</taxon>
    </lineage>
</organism>
<dbReference type="InterPro" id="IPR008628">
    <property type="entry name" value="GPP34-like"/>
</dbReference>
<dbReference type="GO" id="GO:0070273">
    <property type="term" value="F:phosphatidylinositol-4-phosphate binding"/>
    <property type="evidence" value="ECO:0007669"/>
    <property type="project" value="InterPro"/>
</dbReference>
<keyword evidence="2" id="KW-0333">Golgi apparatus</keyword>
<evidence type="ECO:0000256" key="3">
    <source>
        <dbReference type="ARBA" id="ARBA00023121"/>
    </source>
</evidence>
<comment type="subcellular location">
    <subcellularLocation>
        <location evidence="1">Golgi apparatus membrane</location>
        <topology evidence="1">Peripheral membrane protein</topology>
        <orientation evidence="1">Cytoplasmic side</orientation>
    </subcellularLocation>
</comment>
<evidence type="ECO:0000313" key="5">
    <source>
        <dbReference type="EMBL" id="RUO50618.1"/>
    </source>
</evidence>
<dbReference type="GO" id="GO:0006890">
    <property type="term" value="P:retrograde vesicle-mediated transport, Golgi to endoplasmic reticulum"/>
    <property type="evidence" value="ECO:0007669"/>
    <property type="project" value="TreeGrafter"/>
</dbReference>
<sequence length="232" mass="25909">MDIKLYEGLMLLALNEEKGTMSGAYIEYSVAAAVLAELLLLKRIQVDRDDKDKVDVVDDSPTGDKVLDEALEKISKAKRRRKLKDWVSSIGHIKDLKHKVAEQLVKDGIIEIEKKKVLWLFTQKVYPEVNPQPEQHLRHEMRRLVLDRPLEIDPRIALMVSLAQSARLLEQVFSKEELNSSKKRIENIAKGEELGAIAKEVVAAVEVAVMIAVMMPAITAATTASSASTPSC</sequence>
<keyword evidence="3" id="KW-0446">Lipid-binding</keyword>
<gene>
    <name evidence="5" type="ORF">CWE21_00495</name>
</gene>
<dbReference type="Pfam" id="PF05719">
    <property type="entry name" value="GPP34"/>
    <property type="match status" value="1"/>
</dbReference>
<dbReference type="RefSeq" id="WP_126832133.1">
    <property type="nucleotide sequence ID" value="NZ_PIPT01000001.1"/>
</dbReference>
<dbReference type="EMBL" id="PIPT01000001">
    <property type="protein sequence ID" value="RUO50618.1"/>
    <property type="molecule type" value="Genomic_DNA"/>
</dbReference>
<dbReference type="Gene3D" id="1.10.3630.10">
    <property type="entry name" value="yeast vps74-n-term truncation variant domain like"/>
    <property type="match status" value="1"/>
</dbReference>